<evidence type="ECO:0000256" key="10">
    <source>
        <dbReference type="SAM" id="MobiDB-lite"/>
    </source>
</evidence>
<dbReference type="SUPFAM" id="SSF54928">
    <property type="entry name" value="RNA-binding domain, RBD"/>
    <property type="match status" value="1"/>
</dbReference>
<keyword evidence="5" id="KW-0811">Translocation</keyword>
<keyword evidence="14" id="KW-1185">Reference proteome</keyword>
<dbReference type="OrthoDB" id="1733656at2759"/>
<dbReference type="Proteomes" id="UP000242180">
    <property type="component" value="Unassembled WGS sequence"/>
</dbReference>
<dbReference type="GO" id="GO:0044615">
    <property type="term" value="C:nuclear pore nuclear basket"/>
    <property type="evidence" value="ECO:0007669"/>
    <property type="project" value="TreeGrafter"/>
</dbReference>
<keyword evidence="2 9" id="KW-0813">Transport</keyword>
<evidence type="ECO:0000256" key="6">
    <source>
        <dbReference type="ARBA" id="ARBA00023132"/>
    </source>
</evidence>
<evidence type="ECO:0000256" key="4">
    <source>
        <dbReference type="ARBA" id="ARBA00022927"/>
    </source>
</evidence>
<keyword evidence="7 9" id="KW-0539">Nucleus</keyword>
<dbReference type="PROSITE" id="PS51472">
    <property type="entry name" value="RRM_NUP35"/>
    <property type="match status" value="1"/>
</dbReference>
<dbReference type="AlphaFoldDB" id="A0A1X2H279"/>
<evidence type="ECO:0000259" key="11">
    <source>
        <dbReference type="PROSITE" id="PS50102"/>
    </source>
</evidence>
<dbReference type="Pfam" id="PF05172">
    <property type="entry name" value="RRM_Nup35"/>
    <property type="match status" value="1"/>
</dbReference>
<dbReference type="PANTHER" id="PTHR21527:SF6">
    <property type="entry name" value="NUCLEOPORIN NUP35"/>
    <property type="match status" value="1"/>
</dbReference>
<keyword evidence="3 9" id="KW-0509">mRNA transport</keyword>
<sequence>MDSTTERKGKIARASTTTTSAAEAASQVSAQEEHDSASTIYVFGFPTNTDQVVLDHFAKYGAIRDRTTAGEGNWLTIRYESPAMAQQALKSNGQVIAGHMIGVKLQQQAQQRPQEEKGKKVNRLIPLQRADLYKKPTQPAGVKLGSGQSGLSVLSLPSVNPNLGNVTVLKDSLKIVDKVKEFIFEW</sequence>
<evidence type="ECO:0000256" key="8">
    <source>
        <dbReference type="PROSITE-ProRule" id="PRU00176"/>
    </source>
</evidence>
<dbReference type="InterPro" id="IPR000504">
    <property type="entry name" value="RRM_dom"/>
</dbReference>
<evidence type="ECO:0000313" key="14">
    <source>
        <dbReference type="Proteomes" id="UP000242180"/>
    </source>
</evidence>
<gene>
    <name evidence="13" type="ORF">BCR43DRAFT_497367</name>
</gene>
<feature type="domain" description="RRM" evidence="11">
    <location>
        <begin position="38"/>
        <end position="108"/>
    </location>
</feature>
<reference evidence="13 14" key="1">
    <citation type="submission" date="2016-07" db="EMBL/GenBank/DDBJ databases">
        <title>Pervasive Adenine N6-methylation of Active Genes in Fungi.</title>
        <authorList>
            <consortium name="DOE Joint Genome Institute"/>
            <person name="Mondo S.J."/>
            <person name="Dannebaum R.O."/>
            <person name="Kuo R.C."/>
            <person name="Labutti K."/>
            <person name="Haridas S."/>
            <person name="Kuo A."/>
            <person name="Salamov A."/>
            <person name="Ahrendt S.R."/>
            <person name="Lipzen A."/>
            <person name="Sullivan W."/>
            <person name="Andreopoulos W.B."/>
            <person name="Clum A."/>
            <person name="Lindquist E."/>
            <person name="Daum C."/>
            <person name="Ramamoorthy G.K."/>
            <person name="Gryganskyi A."/>
            <person name="Culley D."/>
            <person name="Magnuson J.K."/>
            <person name="James T.Y."/>
            <person name="O'Malley M.A."/>
            <person name="Stajich J.E."/>
            <person name="Spatafora J.W."/>
            <person name="Visel A."/>
            <person name="Grigoriev I.V."/>
        </authorList>
    </citation>
    <scope>NUCLEOTIDE SEQUENCE [LARGE SCALE GENOMIC DNA]</scope>
    <source>
        <strain evidence="13 14">NRRL 2496</strain>
    </source>
</reference>
<accession>A0A1X2H279</accession>
<dbReference type="STRING" id="13706.A0A1X2H279"/>
<dbReference type="GO" id="GO:0017056">
    <property type="term" value="F:structural constituent of nuclear pore"/>
    <property type="evidence" value="ECO:0007669"/>
    <property type="project" value="TreeGrafter"/>
</dbReference>
<dbReference type="GO" id="GO:0005543">
    <property type="term" value="F:phospholipid binding"/>
    <property type="evidence" value="ECO:0007669"/>
    <property type="project" value="TreeGrafter"/>
</dbReference>
<keyword evidence="8" id="KW-0694">RNA-binding</keyword>
<evidence type="ECO:0008006" key="15">
    <source>
        <dbReference type="Google" id="ProtNLM"/>
    </source>
</evidence>
<dbReference type="EMBL" id="MCGN01000010">
    <property type="protein sequence ID" value="ORY91836.1"/>
    <property type="molecule type" value="Genomic_DNA"/>
</dbReference>
<dbReference type="PANTHER" id="PTHR21527">
    <property type="entry name" value="NUCLEOPORIN NUP35"/>
    <property type="match status" value="1"/>
</dbReference>
<evidence type="ECO:0000256" key="5">
    <source>
        <dbReference type="ARBA" id="ARBA00023010"/>
    </source>
</evidence>
<keyword evidence="4" id="KW-0653">Protein transport</keyword>
<dbReference type="Gene3D" id="3.30.70.330">
    <property type="match status" value="1"/>
</dbReference>
<feature type="domain" description="RRM Nup35-type" evidence="12">
    <location>
        <begin position="34"/>
        <end position="113"/>
    </location>
</feature>
<feature type="compositionally biased region" description="Low complexity" evidence="10">
    <location>
        <begin position="12"/>
        <end position="30"/>
    </location>
</feature>
<dbReference type="InParanoid" id="A0A1X2H279"/>
<dbReference type="PROSITE" id="PS50102">
    <property type="entry name" value="RRM"/>
    <property type="match status" value="1"/>
</dbReference>
<name>A0A1X2H279_SYNRA</name>
<evidence type="ECO:0000256" key="3">
    <source>
        <dbReference type="ARBA" id="ARBA00022816"/>
    </source>
</evidence>
<evidence type="ECO:0000313" key="13">
    <source>
        <dbReference type="EMBL" id="ORY91836.1"/>
    </source>
</evidence>
<dbReference type="GO" id="GO:0003723">
    <property type="term" value="F:RNA binding"/>
    <property type="evidence" value="ECO:0007669"/>
    <property type="project" value="UniProtKB-UniRule"/>
</dbReference>
<protein>
    <recommendedName>
        <fullName evidence="15">RRM Nup35-type domain-containing protein</fullName>
    </recommendedName>
</protein>
<proteinExistence type="predicted"/>
<evidence type="ECO:0000256" key="2">
    <source>
        <dbReference type="ARBA" id="ARBA00022448"/>
    </source>
</evidence>
<comment type="caution">
    <text evidence="13">The sequence shown here is derived from an EMBL/GenBank/DDBJ whole genome shotgun (WGS) entry which is preliminary data.</text>
</comment>
<dbReference type="GO" id="GO:0006999">
    <property type="term" value="P:nuclear pore organization"/>
    <property type="evidence" value="ECO:0007669"/>
    <property type="project" value="TreeGrafter"/>
</dbReference>
<dbReference type="GO" id="GO:0051028">
    <property type="term" value="P:mRNA transport"/>
    <property type="evidence" value="ECO:0007669"/>
    <property type="project" value="UniProtKB-UniRule"/>
</dbReference>
<dbReference type="InterPro" id="IPR007846">
    <property type="entry name" value="RRM_NUP35_dom"/>
</dbReference>
<keyword evidence="6 9" id="KW-0906">Nuclear pore complex</keyword>
<dbReference type="GO" id="GO:0006607">
    <property type="term" value="P:NLS-bearing protein import into nucleus"/>
    <property type="evidence" value="ECO:0007669"/>
    <property type="project" value="TreeGrafter"/>
</dbReference>
<evidence type="ECO:0000259" key="12">
    <source>
        <dbReference type="PROSITE" id="PS51472"/>
    </source>
</evidence>
<evidence type="ECO:0000256" key="1">
    <source>
        <dbReference type="ARBA" id="ARBA00004567"/>
    </source>
</evidence>
<comment type="subcellular location">
    <subcellularLocation>
        <location evidence="1">Nucleus</location>
        <location evidence="1">Nuclear pore complex</location>
    </subcellularLocation>
</comment>
<dbReference type="InterPro" id="IPR012677">
    <property type="entry name" value="Nucleotide-bd_a/b_plait_sf"/>
</dbReference>
<feature type="region of interest" description="Disordered" evidence="10">
    <location>
        <begin position="1"/>
        <end position="31"/>
    </location>
</feature>
<dbReference type="InterPro" id="IPR035979">
    <property type="entry name" value="RBD_domain_sf"/>
</dbReference>
<dbReference type="GO" id="GO:0044613">
    <property type="term" value="C:nuclear pore central transport channel"/>
    <property type="evidence" value="ECO:0007669"/>
    <property type="project" value="TreeGrafter"/>
</dbReference>
<evidence type="ECO:0000256" key="9">
    <source>
        <dbReference type="PROSITE-ProRule" id="PRU00804"/>
    </source>
</evidence>
<evidence type="ECO:0000256" key="7">
    <source>
        <dbReference type="ARBA" id="ARBA00023242"/>
    </source>
</evidence>
<organism evidence="13 14">
    <name type="scientific">Syncephalastrum racemosum</name>
    <name type="common">Filamentous fungus</name>
    <dbReference type="NCBI Taxonomy" id="13706"/>
    <lineage>
        <taxon>Eukaryota</taxon>
        <taxon>Fungi</taxon>
        <taxon>Fungi incertae sedis</taxon>
        <taxon>Mucoromycota</taxon>
        <taxon>Mucoromycotina</taxon>
        <taxon>Mucoromycetes</taxon>
        <taxon>Mucorales</taxon>
        <taxon>Syncephalastraceae</taxon>
        <taxon>Syncephalastrum</taxon>
    </lineage>
</organism>